<organism evidence="1 2">
    <name type="scientific">Caloramator mitchellensis</name>
    <dbReference type="NCBI Taxonomy" id="908809"/>
    <lineage>
        <taxon>Bacteria</taxon>
        <taxon>Bacillati</taxon>
        <taxon>Bacillota</taxon>
        <taxon>Clostridia</taxon>
        <taxon>Eubacteriales</taxon>
        <taxon>Clostridiaceae</taxon>
        <taxon>Caloramator</taxon>
    </lineage>
</organism>
<dbReference type="InterPro" id="IPR027417">
    <property type="entry name" value="P-loop_NTPase"/>
</dbReference>
<evidence type="ECO:0000313" key="1">
    <source>
        <dbReference type="EMBL" id="KRQ87956.1"/>
    </source>
</evidence>
<dbReference type="RefSeq" id="WP_057976033.1">
    <property type="nucleotide sequence ID" value="NZ_LKHP01000001.1"/>
</dbReference>
<dbReference type="STRING" id="908809.ABG79_00121"/>
<dbReference type="Gene3D" id="3.40.50.300">
    <property type="entry name" value="P-loop containing nucleotide triphosphate hydrolases"/>
    <property type="match status" value="1"/>
</dbReference>
<proteinExistence type="predicted"/>
<gene>
    <name evidence="1" type="ORF">ABG79_00121</name>
</gene>
<dbReference type="EMBL" id="LKHP01000001">
    <property type="protein sequence ID" value="KRQ87956.1"/>
    <property type="molecule type" value="Genomic_DNA"/>
</dbReference>
<dbReference type="AlphaFoldDB" id="A0A0R3K3G4"/>
<accession>A0A0R3K3G4</accession>
<keyword evidence="2" id="KW-1185">Reference proteome</keyword>
<name>A0A0R3K3G4_CALMK</name>
<protein>
    <recommendedName>
        <fullName evidence="3">Twitching motility protein PilT</fullName>
    </recommendedName>
</protein>
<comment type="caution">
    <text evidence="1">The sequence shown here is derived from an EMBL/GenBank/DDBJ whole genome shotgun (WGS) entry which is preliminary data.</text>
</comment>
<dbReference type="Proteomes" id="UP000052015">
    <property type="component" value="Unassembled WGS sequence"/>
</dbReference>
<evidence type="ECO:0008006" key="3">
    <source>
        <dbReference type="Google" id="ProtNLM"/>
    </source>
</evidence>
<evidence type="ECO:0000313" key="2">
    <source>
        <dbReference type="Proteomes" id="UP000052015"/>
    </source>
</evidence>
<reference evidence="1 2" key="1">
    <citation type="submission" date="2015-09" db="EMBL/GenBank/DDBJ databases">
        <title>Draft genome sequence of a Caloramator mitchellensis, a moderate thermophile from the Great Artesian Basin of Australia.</title>
        <authorList>
            <person name="Patel B.K."/>
        </authorList>
    </citation>
    <scope>NUCLEOTIDE SEQUENCE [LARGE SCALE GENOMIC DNA]</scope>
    <source>
        <strain evidence="1 2">VF08</strain>
    </source>
</reference>
<sequence>MVQVITGEKGAGKTKKLISIANEMISSTKGHIVYISNNMENIFDLNSRIRLIDTSQFPISSIDSFLGFVYGIISEDYDIDTIFIDNLNNIFKDNFELVEEFIKNIKFAEEKYGISFILGIRAPENRTFNVEAEYLAV</sequence>
<dbReference type="OrthoDB" id="1953676at2"/>
<dbReference type="SUPFAM" id="SSF52540">
    <property type="entry name" value="P-loop containing nucleoside triphosphate hydrolases"/>
    <property type="match status" value="1"/>
</dbReference>